<evidence type="ECO:0000313" key="1">
    <source>
        <dbReference type="EMBL" id="QWS68169.1"/>
    </source>
</evidence>
<dbReference type="GeneID" id="80020464"/>
<reference evidence="1" key="1">
    <citation type="submission" date="2021-04" db="EMBL/GenBank/DDBJ databases">
        <authorList>
            <person name="Barnhill K.B."/>
            <person name="Biggs A.M."/>
            <person name="Bland J."/>
            <person name="Choudhary H.M."/>
            <person name="Crogan R.E."/>
            <person name="Finocchiaro A.B."/>
            <person name="Franco V."/>
            <person name="Fuller T.A."/>
            <person name="Hanwacker C.G."/>
            <person name="Howard Z.E."/>
            <person name="Iqbal M."/>
            <person name="Mathew A.M."/>
            <person name="Miller S."/>
            <person name="Padhye S."/>
            <person name="Rainey E."/>
            <person name="Rodriguez A."/>
            <person name="Stewart E."/>
            <person name="Otero L.A."/>
            <person name="Chase M.A."/>
            <person name="Pollenz R.S."/>
            <person name="Garlena R.A."/>
            <person name="Russell D.A."/>
            <person name="Jacobs-Sera D."/>
            <person name="Hatfull G.F."/>
        </authorList>
    </citation>
    <scope>NUCLEOTIDE SEQUENCE</scope>
</reference>
<proteinExistence type="predicted"/>
<organism evidence="1 2">
    <name type="scientific">Gordonia phage VanLee</name>
    <dbReference type="NCBI Taxonomy" id="2845816"/>
    <lineage>
        <taxon>Viruses</taxon>
        <taxon>Duplodnaviria</taxon>
        <taxon>Heunggongvirae</taxon>
        <taxon>Uroviricota</taxon>
        <taxon>Caudoviricetes</taxon>
        <taxon>Kruegerviridae</taxon>
        <taxon>Vanleevirus</taxon>
        <taxon>Vanleevirus vanlee</taxon>
    </lineage>
</organism>
<dbReference type="RefSeq" id="YP_010755793.1">
    <property type="nucleotide sequence ID" value="NC_073474.1"/>
</dbReference>
<keyword evidence="2" id="KW-1185">Reference proteome</keyword>
<name>A0A8F2D9E0_9CAUD</name>
<accession>A0A8F2D9E0</accession>
<gene>
    <name evidence="1" type="primary">52</name>
    <name evidence="1" type="ORF">SEA_VANLEE_52</name>
</gene>
<dbReference type="KEGG" id="vg:80020464"/>
<dbReference type="EMBL" id="MZ028627">
    <property type="protein sequence ID" value="QWS68169.1"/>
    <property type="molecule type" value="Genomic_DNA"/>
</dbReference>
<protein>
    <submittedName>
        <fullName evidence="1">Uncharacterized protein</fullName>
    </submittedName>
</protein>
<evidence type="ECO:0000313" key="2">
    <source>
        <dbReference type="Proteomes" id="UP000683422"/>
    </source>
</evidence>
<dbReference type="Proteomes" id="UP000683422">
    <property type="component" value="Segment"/>
</dbReference>
<sequence>MRHRIDTLGAAGITVLELLERDVLDPEHWQLPWPLVNDRVVIVDIDGPTYRTIFGPGFAEQQRIAAERDDQGITWSIQIGDSDD</sequence>